<proteinExistence type="predicted"/>
<dbReference type="InterPro" id="IPR003819">
    <property type="entry name" value="TauD/TfdA-like"/>
</dbReference>
<name>A0A432MCG9_9BACT</name>
<evidence type="ECO:0000259" key="2">
    <source>
        <dbReference type="Pfam" id="PF02668"/>
    </source>
</evidence>
<dbReference type="AlphaFoldDB" id="A0A432MCG9"/>
<dbReference type="EMBL" id="RYZH01000081">
    <property type="protein sequence ID" value="RUL81898.1"/>
    <property type="molecule type" value="Genomic_DNA"/>
</dbReference>
<keyword evidence="4" id="KW-1185">Reference proteome</keyword>
<feature type="domain" description="TauD/TfdA-like" evidence="2">
    <location>
        <begin position="155"/>
        <end position="223"/>
    </location>
</feature>
<dbReference type="Gene3D" id="3.60.130.10">
    <property type="entry name" value="Clavaminate synthase-like"/>
    <property type="match status" value="1"/>
</dbReference>
<dbReference type="RefSeq" id="WP_126728061.1">
    <property type="nucleotide sequence ID" value="NZ_RYZH01000081.1"/>
</dbReference>
<gene>
    <name evidence="3" type="ORF">TsocGM_24325</name>
</gene>
<evidence type="ECO:0000313" key="4">
    <source>
        <dbReference type="Proteomes" id="UP000280296"/>
    </source>
</evidence>
<sequence length="233" mass="25768">MEIALPDQQAIRAALCTRGFFSSSLATVSDVATLETIAGSIGRILPSRRQTGTAEVLTSVAADEARPNSLSSRHGLGAFPLHTDEATATCPPRYLLLFNLEDGHLADTLLLDVKETIARMSEPIAQELFEAKFAFRNGRRSFLAPIVDRIGRFARFDPNIMQPTGRRAERLLAEFSEALSETKVQPIRWSTGQYLVIDNHRMLHGRSPLLQAGRSTRRKLLRLQMESGDAPSL</sequence>
<comment type="caution">
    <text evidence="3">The sequence shown here is derived from an EMBL/GenBank/DDBJ whole genome shotgun (WGS) entry which is preliminary data.</text>
</comment>
<evidence type="ECO:0000313" key="3">
    <source>
        <dbReference type="EMBL" id="RUL81898.1"/>
    </source>
</evidence>
<reference evidence="3 4" key="1">
    <citation type="submission" date="2018-12" db="EMBL/GenBank/DDBJ databases">
        <authorList>
            <person name="Toschakov S.V."/>
        </authorList>
    </citation>
    <scope>NUCLEOTIDE SEQUENCE [LARGE SCALE GENOMIC DNA]</scope>
    <source>
        <strain evidence="3 4">GM2012</strain>
    </source>
</reference>
<organism evidence="3 4">
    <name type="scientific">Tautonia sociabilis</name>
    <dbReference type="NCBI Taxonomy" id="2080755"/>
    <lineage>
        <taxon>Bacteria</taxon>
        <taxon>Pseudomonadati</taxon>
        <taxon>Planctomycetota</taxon>
        <taxon>Planctomycetia</taxon>
        <taxon>Isosphaerales</taxon>
        <taxon>Isosphaeraceae</taxon>
        <taxon>Tautonia</taxon>
    </lineage>
</organism>
<dbReference type="GO" id="GO:0016706">
    <property type="term" value="F:2-oxoglutarate-dependent dioxygenase activity"/>
    <property type="evidence" value="ECO:0007669"/>
    <property type="project" value="UniProtKB-ARBA"/>
</dbReference>
<dbReference type="Proteomes" id="UP000280296">
    <property type="component" value="Unassembled WGS sequence"/>
</dbReference>
<keyword evidence="1" id="KW-0560">Oxidoreductase</keyword>
<reference evidence="3 4" key="2">
    <citation type="submission" date="2019-01" db="EMBL/GenBank/DDBJ databases">
        <title>Tautonia sociabilis, a novel thermotolerant planctomycete of Isosphaeraceae family, isolated from a 4000 m deep subterranean habitat.</title>
        <authorList>
            <person name="Kovaleva O.L."/>
            <person name="Elcheninov A.G."/>
            <person name="Van Heerden E."/>
            <person name="Toshchakov S.V."/>
            <person name="Novikov A."/>
            <person name="Bonch-Osmolovskaya E.A."/>
            <person name="Kublanov I.V."/>
        </authorList>
    </citation>
    <scope>NUCLEOTIDE SEQUENCE [LARGE SCALE GENOMIC DNA]</scope>
    <source>
        <strain evidence="3 4">GM2012</strain>
    </source>
</reference>
<protein>
    <recommendedName>
        <fullName evidence="2">TauD/TfdA-like domain-containing protein</fullName>
    </recommendedName>
</protein>
<accession>A0A432MCG9</accession>
<dbReference type="Pfam" id="PF02668">
    <property type="entry name" value="TauD"/>
    <property type="match status" value="1"/>
</dbReference>
<evidence type="ECO:0000256" key="1">
    <source>
        <dbReference type="ARBA" id="ARBA00023002"/>
    </source>
</evidence>
<dbReference type="InterPro" id="IPR042098">
    <property type="entry name" value="TauD-like_sf"/>
</dbReference>
<dbReference type="SUPFAM" id="SSF51197">
    <property type="entry name" value="Clavaminate synthase-like"/>
    <property type="match status" value="1"/>
</dbReference>